<dbReference type="PROSITE" id="PS50965">
    <property type="entry name" value="NERD"/>
    <property type="match status" value="1"/>
</dbReference>
<evidence type="ECO:0000313" key="3">
    <source>
        <dbReference type="Proteomes" id="UP000076490"/>
    </source>
</evidence>
<dbReference type="Pfam" id="PF08378">
    <property type="entry name" value="NERD"/>
    <property type="match status" value="1"/>
</dbReference>
<protein>
    <recommendedName>
        <fullName evidence="1">NERD domain-containing protein</fullName>
    </recommendedName>
</protein>
<dbReference type="InterPro" id="IPR011528">
    <property type="entry name" value="NERD"/>
</dbReference>
<gene>
    <name evidence="2" type="ORF">AV656_08815</name>
</gene>
<dbReference type="Proteomes" id="UP000076490">
    <property type="component" value="Unassembled WGS sequence"/>
</dbReference>
<evidence type="ECO:0000259" key="1">
    <source>
        <dbReference type="PROSITE" id="PS50965"/>
    </source>
</evidence>
<organism evidence="2 3">
    <name type="scientific">Bhargavaea cecembensis</name>
    <dbReference type="NCBI Taxonomy" id="394098"/>
    <lineage>
        <taxon>Bacteria</taxon>
        <taxon>Bacillati</taxon>
        <taxon>Bacillota</taxon>
        <taxon>Bacilli</taxon>
        <taxon>Bacillales</taxon>
        <taxon>Caryophanaceae</taxon>
        <taxon>Bhargavaea</taxon>
    </lineage>
</organism>
<evidence type="ECO:0000313" key="2">
    <source>
        <dbReference type="EMBL" id="KZE38988.1"/>
    </source>
</evidence>
<dbReference type="EMBL" id="LQNT01000009">
    <property type="protein sequence ID" value="KZE38988.1"/>
    <property type="molecule type" value="Genomic_DNA"/>
</dbReference>
<comment type="caution">
    <text evidence="2">The sequence shown here is derived from an EMBL/GenBank/DDBJ whole genome shotgun (WGS) entry which is preliminary data.</text>
</comment>
<name>A0A165H795_9BACL</name>
<proteinExistence type="predicted"/>
<reference evidence="2 3" key="1">
    <citation type="submission" date="2016-01" db="EMBL/GenBank/DDBJ databases">
        <title>Whole genome sequencing of Bhargavaea cecembensis T14.</title>
        <authorList>
            <person name="Hong K.W."/>
        </authorList>
    </citation>
    <scope>NUCLEOTIDE SEQUENCE [LARGE SCALE GENOMIC DNA]</scope>
    <source>
        <strain evidence="2 3">T14</strain>
    </source>
</reference>
<dbReference type="AlphaFoldDB" id="A0A165H795"/>
<feature type="domain" description="NERD" evidence="1">
    <location>
        <begin position="39"/>
        <end position="158"/>
    </location>
</feature>
<accession>A0A165H795</accession>
<sequence length="326" mass="37774">MGERPYPLELLQLESMLRRLHQGHLERERIADQYKRIEAGFSGEQKVDQYLEGLRLPGEWWILRDIRLRIHESHVAQFDTLLVTDHGIGIIEAKLIKGTLHYLQNPRRMERNEEDGSILTFDCPIIQLENQKEGLIDWLRQRNLMTSVSGVVAFASRNTWIGLPESAPIVSVKELPYIMRRDFGSATPGDTPANMIVSRILEEQLGPECLEVDQRYGITPHEFKRGLLCEKCNDKLKWRTRRTLECPNCGPQVGHPVEQALLDYFLLINRFVTTREFCWFTGIPSISTGHRYLSRFKLDVLGSTNKRAFRFDPLKHLAGKSLILKR</sequence>
<dbReference type="RefSeq" id="WP_063181070.1">
    <property type="nucleotide sequence ID" value="NZ_LQNT01000009.1"/>
</dbReference>